<dbReference type="Proteomes" id="UP000264800">
    <property type="component" value="Unplaced"/>
</dbReference>
<sequence>LNGVSIMVQFPVSVKVLLSVLPCLLFLYVNSVMVFALLKKPLLLEHPRYILYGHLLFTDSLQLLLTMLLYLFALTVIRMATCVCVVVTQLAAITVKLSPINLATMALERYVAICFPLRHASISTPRVTAVAIAVMWTAASVESFTQLFLFFCLDSADLTAQKFCNKNTVFRLQVYVTLNRGFTILNFVLVTVIIIYTYVAIMIAVKRPPSRVHKAKSEHKTVLLHVFQLCLYLISTLFNMINSSELLNLNPAIDIHVRYIFFFGLVIFPKFLSPLIYGLRDPTIRHDFKYYITFGCKSTVRDKQPDI</sequence>
<comment type="subcellular location">
    <subcellularLocation>
        <location evidence="1">Membrane</location>
    </subcellularLocation>
</comment>
<reference evidence="7" key="1">
    <citation type="submission" date="2025-08" db="UniProtKB">
        <authorList>
            <consortium name="Ensembl"/>
        </authorList>
    </citation>
    <scope>IDENTIFICATION</scope>
</reference>
<evidence type="ECO:0000313" key="8">
    <source>
        <dbReference type="Proteomes" id="UP000264800"/>
    </source>
</evidence>
<dbReference type="PRINTS" id="PR00237">
    <property type="entry name" value="GPCRRHODOPSN"/>
</dbReference>
<name>A0A3Q2ZVX4_KRYMA</name>
<feature type="transmembrane region" description="Helical" evidence="5">
    <location>
        <begin position="50"/>
        <end position="70"/>
    </location>
</feature>
<dbReference type="AlphaFoldDB" id="A0A3Q2ZVX4"/>
<feature type="transmembrane region" description="Helical" evidence="5">
    <location>
        <begin position="181"/>
        <end position="201"/>
    </location>
</feature>
<dbReference type="FunFam" id="1.20.1070.10:FF:000096">
    <property type="entry name" value="Odorant receptor 131-2"/>
    <property type="match status" value="1"/>
</dbReference>
<feature type="transmembrane region" description="Helical" evidence="5">
    <location>
        <begin position="16"/>
        <end position="38"/>
    </location>
</feature>
<dbReference type="CDD" id="cd00637">
    <property type="entry name" value="7tm_classA_rhodopsin-like"/>
    <property type="match status" value="1"/>
</dbReference>
<evidence type="ECO:0000256" key="4">
    <source>
        <dbReference type="ARBA" id="ARBA00023136"/>
    </source>
</evidence>
<evidence type="ECO:0000256" key="5">
    <source>
        <dbReference type="SAM" id="Phobius"/>
    </source>
</evidence>
<dbReference type="InterPro" id="IPR017452">
    <property type="entry name" value="GPCR_Rhodpsn_7TM"/>
</dbReference>
<dbReference type="GO" id="GO:0005549">
    <property type="term" value="F:odorant binding"/>
    <property type="evidence" value="ECO:0007669"/>
    <property type="project" value="TreeGrafter"/>
</dbReference>
<dbReference type="Pfam" id="PF00001">
    <property type="entry name" value="7tm_1"/>
    <property type="match status" value="1"/>
</dbReference>
<dbReference type="PANTHER" id="PTHR26451">
    <property type="entry name" value="G_PROTEIN_RECEP_F1_2 DOMAIN-CONTAINING PROTEIN"/>
    <property type="match status" value="1"/>
</dbReference>
<evidence type="ECO:0000313" key="7">
    <source>
        <dbReference type="Ensembl" id="ENSKMAP00000008008.1"/>
    </source>
</evidence>
<dbReference type="PROSITE" id="PS50262">
    <property type="entry name" value="G_PROTEIN_RECEP_F1_2"/>
    <property type="match status" value="1"/>
</dbReference>
<accession>A0A3Q2ZVX4</accession>
<evidence type="ECO:0000259" key="6">
    <source>
        <dbReference type="PROSITE" id="PS50262"/>
    </source>
</evidence>
<dbReference type="InterPro" id="IPR000276">
    <property type="entry name" value="GPCR_Rhodpsn"/>
</dbReference>
<dbReference type="SUPFAM" id="SSF81321">
    <property type="entry name" value="Family A G protein-coupled receptor-like"/>
    <property type="match status" value="1"/>
</dbReference>
<dbReference type="PANTHER" id="PTHR26451:SF866">
    <property type="entry name" value="ODORANT RECEPTOR-RELATED"/>
    <property type="match status" value="1"/>
</dbReference>
<evidence type="ECO:0000256" key="3">
    <source>
        <dbReference type="ARBA" id="ARBA00022989"/>
    </source>
</evidence>
<feature type="domain" description="G-protein coupled receptors family 1 profile" evidence="6">
    <location>
        <begin position="29"/>
        <end position="277"/>
    </location>
</feature>
<dbReference type="Ensembl" id="ENSKMAT00000008133.1">
    <property type="protein sequence ID" value="ENSKMAP00000008008.1"/>
    <property type="gene ID" value="ENSKMAG00000006003.1"/>
</dbReference>
<evidence type="ECO:0000256" key="2">
    <source>
        <dbReference type="ARBA" id="ARBA00022692"/>
    </source>
</evidence>
<keyword evidence="3 5" id="KW-1133">Transmembrane helix</keyword>
<evidence type="ECO:0000256" key="1">
    <source>
        <dbReference type="ARBA" id="ARBA00004370"/>
    </source>
</evidence>
<dbReference type="GO" id="GO:0016020">
    <property type="term" value="C:membrane"/>
    <property type="evidence" value="ECO:0007669"/>
    <property type="project" value="UniProtKB-SubCell"/>
</dbReference>
<feature type="transmembrane region" description="Helical" evidence="5">
    <location>
        <begin position="127"/>
        <end position="151"/>
    </location>
</feature>
<keyword evidence="8" id="KW-1185">Reference proteome</keyword>
<dbReference type="GO" id="GO:0004984">
    <property type="term" value="F:olfactory receptor activity"/>
    <property type="evidence" value="ECO:0007669"/>
    <property type="project" value="TreeGrafter"/>
</dbReference>
<feature type="transmembrane region" description="Helical" evidence="5">
    <location>
        <begin position="222"/>
        <end position="241"/>
    </location>
</feature>
<keyword evidence="2 5" id="KW-0812">Transmembrane</keyword>
<dbReference type="OMA" id="AIMITVK"/>
<reference evidence="7" key="2">
    <citation type="submission" date="2025-09" db="UniProtKB">
        <authorList>
            <consortium name="Ensembl"/>
        </authorList>
    </citation>
    <scope>IDENTIFICATION</scope>
</reference>
<keyword evidence="4 5" id="KW-0472">Membrane</keyword>
<protein>
    <submittedName>
        <fullName evidence="7">Odorant receptor, family A, subfamily 113, member 4</fullName>
    </submittedName>
</protein>
<dbReference type="Gene3D" id="1.20.1070.10">
    <property type="entry name" value="Rhodopsin 7-helix transmembrane proteins"/>
    <property type="match status" value="1"/>
</dbReference>
<proteinExistence type="predicted"/>
<feature type="transmembrane region" description="Helical" evidence="5">
    <location>
        <begin position="261"/>
        <end position="279"/>
    </location>
</feature>
<organism evidence="7 8">
    <name type="scientific">Kryptolebias marmoratus</name>
    <name type="common">Mangrove killifish</name>
    <name type="synonym">Rivulus marmoratus</name>
    <dbReference type="NCBI Taxonomy" id="37003"/>
    <lineage>
        <taxon>Eukaryota</taxon>
        <taxon>Metazoa</taxon>
        <taxon>Chordata</taxon>
        <taxon>Craniata</taxon>
        <taxon>Vertebrata</taxon>
        <taxon>Euteleostomi</taxon>
        <taxon>Actinopterygii</taxon>
        <taxon>Neopterygii</taxon>
        <taxon>Teleostei</taxon>
        <taxon>Neoteleostei</taxon>
        <taxon>Acanthomorphata</taxon>
        <taxon>Ovalentaria</taxon>
        <taxon>Atherinomorphae</taxon>
        <taxon>Cyprinodontiformes</taxon>
        <taxon>Rivulidae</taxon>
        <taxon>Kryptolebias</taxon>
    </lineage>
</organism>
<dbReference type="InterPro" id="IPR052921">
    <property type="entry name" value="GPCR1_Superfamily_Member"/>
</dbReference>
<dbReference type="GO" id="GO:0004930">
    <property type="term" value="F:G protein-coupled receptor activity"/>
    <property type="evidence" value="ECO:0007669"/>
    <property type="project" value="InterPro"/>
</dbReference>
<dbReference type="GeneTree" id="ENSGT00940000163093"/>